<sequence>MLNHKRRSKTKVFSDPLLAMDRNNEKLHIVIFPWLAFGHIIPNLELAKLIAEKGHKVSFVSTTRNIERLPNSSSSLITYVKLPLPKVDNLPKNAEATTDVPYDVVQYLKKAYDALQHPLSSFLETSNADWILYDFTAYWVPAIAARFGIKTVFYSIFTPPFMGFMGPASYMIHNDPIRTKPENFTVPPPWVPFSSTVAFRYFEIMRIVDAVSDNDSGTSDTYRLGASIENCDLVAIRGCTELEPEWFQVLKDIYRKPVLAVGQLPSTGFNGGDENENDTWRWIKEWLDKQTHGRVVYVAFGSEAKPSQEEVNEIALGLEKSELPFFWVLRARRGASDTEVLELPEGFEERTKGRGVVWTSWAPQLKILGHGSVGGFLTHSGWTSVVEAVQNETPLVLLTFLADQGINARVLEEKKMGYSVPRDNLNGFFTADSVARSVRLVVVEDEGRVYRETIKEVKDLFVDDQRQQKYIHELLRHLLSHRKNGERVFPG</sequence>
<evidence type="ECO:0000256" key="1">
    <source>
        <dbReference type="ARBA" id="ARBA00022679"/>
    </source>
</evidence>
<proteinExistence type="predicted"/>
<evidence type="ECO:0000313" key="2">
    <source>
        <dbReference type="EMBL" id="MED6132080.1"/>
    </source>
</evidence>
<comment type="caution">
    <text evidence="2">The sequence shown here is derived from an EMBL/GenBank/DDBJ whole genome shotgun (WGS) entry which is preliminary data.</text>
</comment>
<reference evidence="2 3" key="1">
    <citation type="journal article" date="2023" name="Plants (Basel)">
        <title>Bridging the Gap: Combining Genomics and Transcriptomics Approaches to Understand Stylosanthes scabra, an Orphan Legume from the Brazilian Caatinga.</title>
        <authorList>
            <person name="Ferreira-Neto J.R.C."/>
            <person name="da Silva M.D."/>
            <person name="Binneck E."/>
            <person name="de Melo N.F."/>
            <person name="da Silva R.H."/>
            <person name="de Melo A.L.T.M."/>
            <person name="Pandolfi V."/>
            <person name="Bustamante F.O."/>
            <person name="Brasileiro-Vidal A.C."/>
            <person name="Benko-Iseppon A.M."/>
        </authorList>
    </citation>
    <scope>NUCLEOTIDE SEQUENCE [LARGE SCALE GENOMIC DNA]</scope>
    <source>
        <tissue evidence="2">Leaves</tissue>
    </source>
</reference>
<dbReference type="PANTHER" id="PTHR48045:SF20">
    <property type="entry name" value="UDP-RHAMNOSE:RHAMNOSYLTRANSFERASE 1"/>
    <property type="match status" value="1"/>
</dbReference>
<protein>
    <recommendedName>
        <fullName evidence="4">UDP-glycosyltransferase 91A1</fullName>
    </recommendedName>
</protein>
<dbReference type="Gene3D" id="3.40.50.2000">
    <property type="entry name" value="Glycogen Phosphorylase B"/>
    <property type="match status" value="2"/>
</dbReference>
<name>A0ABU6S7T4_9FABA</name>
<dbReference type="EMBL" id="JASCZI010060459">
    <property type="protein sequence ID" value="MED6132080.1"/>
    <property type="molecule type" value="Genomic_DNA"/>
</dbReference>
<accession>A0ABU6S7T4</accession>
<dbReference type="CDD" id="cd03784">
    <property type="entry name" value="GT1_Gtf-like"/>
    <property type="match status" value="1"/>
</dbReference>
<keyword evidence="3" id="KW-1185">Reference proteome</keyword>
<dbReference type="PANTHER" id="PTHR48045">
    <property type="entry name" value="UDP-GLYCOSYLTRANSFERASE 72B1"/>
    <property type="match status" value="1"/>
</dbReference>
<dbReference type="Proteomes" id="UP001341840">
    <property type="component" value="Unassembled WGS sequence"/>
</dbReference>
<evidence type="ECO:0008006" key="4">
    <source>
        <dbReference type="Google" id="ProtNLM"/>
    </source>
</evidence>
<evidence type="ECO:0000313" key="3">
    <source>
        <dbReference type="Proteomes" id="UP001341840"/>
    </source>
</evidence>
<dbReference type="InterPro" id="IPR002213">
    <property type="entry name" value="UDP_glucos_trans"/>
</dbReference>
<dbReference type="Pfam" id="PF00201">
    <property type="entry name" value="UDPGT"/>
    <property type="match status" value="1"/>
</dbReference>
<keyword evidence="1" id="KW-0808">Transferase</keyword>
<gene>
    <name evidence="2" type="ORF">PIB30_015869</name>
</gene>
<organism evidence="2 3">
    <name type="scientific">Stylosanthes scabra</name>
    <dbReference type="NCBI Taxonomy" id="79078"/>
    <lineage>
        <taxon>Eukaryota</taxon>
        <taxon>Viridiplantae</taxon>
        <taxon>Streptophyta</taxon>
        <taxon>Embryophyta</taxon>
        <taxon>Tracheophyta</taxon>
        <taxon>Spermatophyta</taxon>
        <taxon>Magnoliopsida</taxon>
        <taxon>eudicotyledons</taxon>
        <taxon>Gunneridae</taxon>
        <taxon>Pentapetalae</taxon>
        <taxon>rosids</taxon>
        <taxon>fabids</taxon>
        <taxon>Fabales</taxon>
        <taxon>Fabaceae</taxon>
        <taxon>Papilionoideae</taxon>
        <taxon>50 kb inversion clade</taxon>
        <taxon>dalbergioids sensu lato</taxon>
        <taxon>Dalbergieae</taxon>
        <taxon>Pterocarpus clade</taxon>
        <taxon>Stylosanthes</taxon>
    </lineage>
</organism>
<dbReference type="SUPFAM" id="SSF53756">
    <property type="entry name" value="UDP-Glycosyltransferase/glycogen phosphorylase"/>
    <property type="match status" value="1"/>
</dbReference>